<proteinExistence type="predicted"/>
<evidence type="ECO:0000313" key="1">
    <source>
        <dbReference type="EMBL" id="OGK55798.1"/>
    </source>
</evidence>
<accession>A0A1F7JJL1</accession>
<reference evidence="1 2" key="1">
    <citation type="journal article" date="2016" name="Nat. Commun.">
        <title>Thousands of microbial genomes shed light on interconnected biogeochemical processes in an aquifer system.</title>
        <authorList>
            <person name="Anantharaman K."/>
            <person name="Brown C.T."/>
            <person name="Hug L.A."/>
            <person name="Sharon I."/>
            <person name="Castelle C.J."/>
            <person name="Probst A.J."/>
            <person name="Thomas B.C."/>
            <person name="Singh A."/>
            <person name="Wilkins M.J."/>
            <person name="Karaoz U."/>
            <person name="Brodie E.L."/>
            <person name="Williams K.H."/>
            <person name="Hubbard S.S."/>
            <person name="Banfield J.F."/>
        </authorList>
    </citation>
    <scope>NUCLEOTIDE SEQUENCE [LARGE SCALE GENOMIC DNA]</scope>
</reference>
<protein>
    <submittedName>
        <fullName evidence="1">Uncharacterized protein</fullName>
    </submittedName>
</protein>
<name>A0A1F7JJL1_9BACT</name>
<comment type="caution">
    <text evidence="1">The sequence shown here is derived from an EMBL/GenBank/DDBJ whole genome shotgun (WGS) entry which is preliminary data.</text>
</comment>
<evidence type="ECO:0000313" key="2">
    <source>
        <dbReference type="Proteomes" id="UP000176376"/>
    </source>
</evidence>
<sequence>MAAVEHVDHPDRTYQPTLLVDDDPLRVIPPDLTGFEQGYIISRVRTLPSHSPVFLPLPAAGHDEPDLIRGDTTGRYGTFVLNDGQLDQEHIPGPKPVITLGGVLVRLNDIELVKLRVLLRNRNVSLPPNLLGQAISLGDAYTLSAVPSLTGSVEIPFIRVNPKARILAHSDRLLHPDENDLRRLIGAL</sequence>
<dbReference type="EMBL" id="MGAY01000052">
    <property type="protein sequence ID" value="OGK55798.1"/>
    <property type="molecule type" value="Genomic_DNA"/>
</dbReference>
<dbReference type="AlphaFoldDB" id="A0A1F7JJL1"/>
<organism evidence="1 2">
    <name type="scientific">Candidatus Roizmanbacteria bacterium RIFCSPLOWO2_02_FULL_38_10</name>
    <dbReference type="NCBI Taxonomy" id="1802074"/>
    <lineage>
        <taxon>Bacteria</taxon>
        <taxon>Candidatus Roizmaniibacteriota</taxon>
    </lineage>
</organism>
<gene>
    <name evidence="1" type="ORF">A3J15_03800</name>
</gene>
<dbReference type="Proteomes" id="UP000176376">
    <property type="component" value="Unassembled WGS sequence"/>
</dbReference>